<organism evidence="1 2">
    <name type="scientific">Panagrolaimus davidi</name>
    <dbReference type="NCBI Taxonomy" id="227884"/>
    <lineage>
        <taxon>Eukaryota</taxon>
        <taxon>Metazoa</taxon>
        <taxon>Ecdysozoa</taxon>
        <taxon>Nematoda</taxon>
        <taxon>Chromadorea</taxon>
        <taxon>Rhabditida</taxon>
        <taxon>Tylenchina</taxon>
        <taxon>Panagrolaimomorpha</taxon>
        <taxon>Panagrolaimoidea</taxon>
        <taxon>Panagrolaimidae</taxon>
        <taxon>Panagrolaimus</taxon>
    </lineage>
</organism>
<accession>A0A914QR59</accession>
<reference evidence="2" key="1">
    <citation type="submission" date="2022-11" db="UniProtKB">
        <authorList>
            <consortium name="WormBaseParasite"/>
        </authorList>
    </citation>
    <scope>IDENTIFICATION</scope>
</reference>
<sequence length="139" mass="16017">MTGVYFKIFHESIDSELNQLTKEYETEISTPLLNFANSFEKKRKAQPFPNISEDCNAIDLSFIIEKLYKASCLQDIIKAKSKKEAAETHLENAQIRDVKDNNVEYEKFRILADVNYRPNATYSAINKYLQTSLNAPVTK</sequence>
<name>A0A914QR59_9BILA</name>
<dbReference type="WBParaSite" id="PDA_v2.g6374.t1">
    <property type="protein sequence ID" value="PDA_v2.g6374.t1"/>
    <property type="gene ID" value="PDA_v2.g6374"/>
</dbReference>
<dbReference type="Proteomes" id="UP000887578">
    <property type="component" value="Unplaced"/>
</dbReference>
<dbReference type="AlphaFoldDB" id="A0A914QR59"/>
<evidence type="ECO:0000313" key="1">
    <source>
        <dbReference type="Proteomes" id="UP000887578"/>
    </source>
</evidence>
<keyword evidence="1" id="KW-1185">Reference proteome</keyword>
<protein>
    <submittedName>
        <fullName evidence="2">Uncharacterized protein</fullName>
    </submittedName>
</protein>
<proteinExistence type="predicted"/>
<evidence type="ECO:0000313" key="2">
    <source>
        <dbReference type="WBParaSite" id="PDA_v2.g6374.t1"/>
    </source>
</evidence>